<dbReference type="RefSeq" id="WP_088707605.1">
    <property type="nucleotide sequence ID" value="NZ_LSTO01000001.1"/>
</dbReference>
<comment type="caution">
    <text evidence="2">The sequence shown here is derived from an EMBL/GenBank/DDBJ whole genome shotgun (WGS) entry which is preliminary data.</text>
</comment>
<gene>
    <name evidence="2" type="ORF">AYR66_15855</name>
</gene>
<evidence type="ECO:0000256" key="1">
    <source>
        <dbReference type="SAM" id="SignalP"/>
    </source>
</evidence>
<name>A0A254TDK4_9BURK</name>
<evidence type="ECO:0000313" key="3">
    <source>
        <dbReference type="Proteomes" id="UP000197535"/>
    </source>
</evidence>
<feature type="signal peptide" evidence="1">
    <location>
        <begin position="1"/>
        <end position="18"/>
    </location>
</feature>
<accession>A0A254TDK4</accession>
<dbReference type="OrthoDB" id="8480939at2"/>
<dbReference type="EMBL" id="LSTO01000001">
    <property type="protein sequence ID" value="OWW20736.1"/>
    <property type="molecule type" value="Genomic_DNA"/>
</dbReference>
<organism evidence="2 3">
    <name type="scientific">Noviherbaspirillum denitrificans</name>
    <dbReference type="NCBI Taxonomy" id="1968433"/>
    <lineage>
        <taxon>Bacteria</taxon>
        <taxon>Pseudomonadati</taxon>
        <taxon>Pseudomonadota</taxon>
        <taxon>Betaproteobacteria</taxon>
        <taxon>Burkholderiales</taxon>
        <taxon>Oxalobacteraceae</taxon>
        <taxon>Noviherbaspirillum</taxon>
    </lineage>
</organism>
<keyword evidence="3" id="KW-1185">Reference proteome</keyword>
<evidence type="ECO:0000313" key="2">
    <source>
        <dbReference type="EMBL" id="OWW20736.1"/>
    </source>
</evidence>
<sequence length="78" mass="8237">MKTILAVLLLSVSALASAHNCPNEMKAIDAKLGSASGISAENMAKIKSLRADGEKFHKEGKHDESMKALGEAKKMLGI</sequence>
<proteinExistence type="predicted"/>
<reference evidence="2 3" key="1">
    <citation type="submission" date="2016-02" db="EMBL/GenBank/DDBJ databases">
        <authorList>
            <person name="Wen L."/>
            <person name="He K."/>
            <person name="Yang H."/>
        </authorList>
    </citation>
    <scope>NUCLEOTIDE SEQUENCE [LARGE SCALE GENOMIC DNA]</scope>
    <source>
        <strain evidence="2 3">TSA40</strain>
    </source>
</reference>
<protein>
    <submittedName>
        <fullName evidence="2">Uncharacterized protein</fullName>
    </submittedName>
</protein>
<dbReference type="Proteomes" id="UP000197535">
    <property type="component" value="Unassembled WGS sequence"/>
</dbReference>
<feature type="chain" id="PRO_5012806931" evidence="1">
    <location>
        <begin position="19"/>
        <end position="78"/>
    </location>
</feature>
<keyword evidence="1" id="KW-0732">Signal</keyword>
<dbReference type="AlphaFoldDB" id="A0A254TDK4"/>